<protein>
    <recommendedName>
        <fullName evidence="4">Integral membrane protein</fullName>
    </recommendedName>
</protein>
<keyword evidence="1" id="KW-1133">Transmembrane helix</keyword>
<feature type="transmembrane region" description="Helical" evidence="1">
    <location>
        <begin position="12"/>
        <end position="31"/>
    </location>
</feature>
<organism evidence="2 3">
    <name type="scientific">[Mycobacterium] wendilense</name>
    <dbReference type="NCBI Taxonomy" id="3064284"/>
    <lineage>
        <taxon>Bacteria</taxon>
        <taxon>Bacillati</taxon>
        <taxon>Actinomycetota</taxon>
        <taxon>Actinomycetes</taxon>
        <taxon>Mycobacteriales</taxon>
        <taxon>Mycobacteriaceae</taxon>
        <taxon>Mycolicibacter</taxon>
    </lineage>
</organism>
<proteinExistence type="predicted"/>
<keyword evidence="3" id="KW-1185">Reference proteome</keyword>
<gene>
    <name evidence="2" type="ORF">MU0050_000080</name>
</gene>
<keyword evidence="1" id="KW-0472">Membrane</keyword>
<feature type="transmembrane region" description="Helical" evidence="1">
    <location>
        <begin position="78"/>
        <end position="97"/>
    </location>
</feature>
<reference evidence="2 3" key="1">
    <citation type="submission" date="2023-08" db="EMBL/GenBank/DDBJ databases">
        <authorList>
            <person name="Folkvardsen B D."/>
            <person name="Norman A."/>
        </authorList>
    </citation>
    <scope>NUCLEOTIDE SEQUENCE [LARGE SCALE GENOMIC DNA]</scope>
    <source>
        <strain evidence="2 3">Mu0050</strain>
    </source>
</reference>
<dbReference type="EMBL" id="OY726395">
    <property type="protein sequence ID" value="CAJ1578448.1"/>
    <property type="molecule type" value="Genomic_DNA"/>
</dbReference>
<name>A0ABM9M7Y6_9MYCO</name>
<keyword evidence="1" id="KW-0812">Transmembrane</keyword>
<dbReference type="RefSeq" id="WP_316513557.1">
    <property type="nucleotide sequence ID" value="NZ_OY726395.1"/>
</dbReference>
<sequence>MDAGLGIDTTLTLLAAGLIFLLALILGIWKYREMAVSENHLAHPYVDIAHRAALLYSFATLLAAVFVELSAWPTAVNLTAAGVLVFFFVVAIATYILHGAKRDTTNQFSHPTGSLHAGMAALIIGEVGGFGVLLAGFIAGQLL</sequence>
<feature type="transmembrane region" description="Helical" evidence="1">
    <location>
        <begin position="52"/>
        <end position="72"/>
    </location>
</feature>
<accession>A0ABM9M7Y6</accession>
<evidence type="ECO:0000256" key="1">
    <source>
        <dbReference type="SAM" id="Phobius"/>
    </source>
</evidence>
<evidence type="ECO:0008006" key="4">
    <source>
        <dbReference type="Google" id="ProtNLM"/>
    </source>
</evidence>
<evidence type="ECO:0000313" key="2">
    <source>
        <dbReference type="EMBL" id="CAJ1578448.1"/>
    </source>
</evidence>
<feature type="transmembrane region" description="Helical" evidence="1">
    <location>
        <begin position="118"/>
        <end position="139"/>
    </location>
</feature>
<dbReference type="Proteomes" id="UP001190466">
    <property type="component" value="Chromosome"/>
</dbReference>
<evidence type="ECO:0000313" key="3">
    <source>
        <dbReference type="Proteomes" id="UP001190466"/>
    </source>
</evidence>